<keyword evidence="6" id="KW-1133">Transmembrane helix</keyword>
<dbReference type="PANTHER" id="PTHR28080">
    <property type="entry name" value="PEROXISOMAL BIOGENESIS FACTOR 3"/>
    <property type="match status" value="1"/>
</dbReference>
<comment type="subcellular location">
    <subcellularLocation>
        <location evidence="1">Peroxisome membrane</location>
        <topology evidence="1">Single-pass membrane protein</topology>
    </subcellularLocation>
</comment>
<evidence type="ECO:0000256" key="4">
    <source>
        <dbReference type="ARBA" id="ARBA00032508"/>
    </source>
</evidence>
<keyword evidence="6" id="KW-0472">Membrane</keyword>
<keyword evidence="6" id="KW-0812">Transmembrane</keyword>
<dbReference type="GeneID" id="90039234"/>
<evidence type="ECO:0000256" key="6">
    <source>
        <dbReference type="SAM" id="Phobius"/>
    </source>
</evidence>
<evidence type="ECO:0000256" key="3">
    <source>
        <dbReference type="ARBA" id="ARBA00023140"/>
    </source>
</evidence>
<evidence type="ECO:0000256" key="2">
    <source>
        <dbReference type="ARBA" id="ARBA00008933"/>
    </source>
</evidence>
<keyword evidence="5" id="KW-0175">Coiled coil</keyword>
<reference evidence="7 8" key="1">
    <citation type="submission" date="2024-03" db="EMBL/GenBank/DDBJ databases">
        <title>Genome-scale model development and genomic sequencing of the oleaginous clade Lipomyces.</title>
        <authorList>
            <consortium name="Lawrence Berkeley National Laboratory"/>
            <person name="Czajka J.J."/>
            <person name="Han Y."/>
            <person name="Kim J."/>
            <person name="Mondo S.J."/>
            <person name="Hofstad B.A."/>
            <person name="Robles A."/>
            <person name="Haridas S."/>
            <person name="Riley R."/>
            <person name="LaButti K."/>
            <person name="Pangilinan J."/>
            <person name="Andreopoulos W."/>
            <person name="Lipzen A."/>
            <person name="Yan J."/>
            <person name="Wang M."/>
            <person name="Ng V."/>
            <person name="Grigoriev I.V."/>
            <person name="Spatafora J.W."/>
            <person name="Magnuson J.K."/>
            <person name="Baker S.E."/>
            <person name="Pomraning K.R."/>
        </authorList>
    </citation>
    <scope>NUCLEOTIDE SEQUENCE [LARGE SCALE GENOMIC DNA]</scope>
    <source>
        <strain evidence="7 8">Phaff 52-87</strain>
    </source>
</reference>
<dbReference type="Pfam" id="PF04882">
    <property type="entry name" value="Peroxin-3"/>
    <property type="match status" value="1"/>
</dbReference>
<dbReference type="RefSeq" id="XP_064765583.1">
    <property type="nucleotide sequence ID" value="XM_064913722.1"/>
</dbReference>
<accession>A0ABR1EY88</accession>
<comment type="similarity">
    <text evidence="2">Belongs to the peroxin-3 family.</text>
</comment>
<feature type="transmembrane region" description="Helical" evidence="6">
    <location>
        <begin position="131"/>
        <end position="152"/>
    </location>
</feature>
<keyword evidence="8" id="KW-1185">Reference proteome</keyword>
<dbReference type="PANTHER" id="PTHR28080:SF1">
    <property type="entry name" value="PEROXISOMAL BIOGENESIS FACTOR 3"/>
    <property type="match status" value="1"/>
</dbReference>
<dbReference type="Proteomes" id="UP001498771">
    <property type="component" value="Unassembled WGS sequence"/>
</dbReference>
<feature type="coiled-coil region" evidence="5">
    <location>
        <begin position="170"/>
        <end position="197"/>
    </location>
</feature>
<dbReference type="InterPro" id="IPR006966">
    <property type="entry name" value="Peroxin-3"/>
</dbReference>
<proteinExistence type="inferred from homology"/>
<organism evidence="7 8">
    <name type="scientific">Myxozyma melibiosi</name>
    <dbReference type="NCBI Taxonomy" id="54550"/>
    <lineage>
        <taxon>Eukaryota</taxon>
        <taxon>Fungi</taxon>
        <taxon>Dikarya</taxon>
        <taxon>Ascomycota</taxon>
        <taxon>Saccharomycotina</taxon>
        <taxon>Lipomycetes</taxon>
        <taxon>Lipomycetales</taxon>
        <taxon>Lipomycetaceae</taxon>
        <taxon>Myxozyma</taxon>
    </lineage>
</organism>
<name>A0ABR1EY88_9ASCO</name>
<evidence type="ECO:0000256" key="5">
    <source>
        <dbReference type="SAM" id="Coils"/>
    </source>
</evidence>
<evidence type="ECO:0000313" key="8">
    <source>
        <dbReference type="Proteomes" id="UP001498771"/>
    </source>
</evidence>
<dbReference type="EMBL" id="JBBJBU010000016">
    <property type="protein sequence ID" value="KAK7202550.1"/>
    <property type="molecule type" value="Genomic_DNA"/>
</dbReference>
<sequence length="407" mass="45648">MQFIHRHRRKIAAAVGVATAGYYAYTYLKTKLEDWQASLTSGVTNKENLRRRFEQNQNDASFTVAALLSSLTDPLMETMPVEEITRELQAKQRIASASASETGSVASSSVTAEEAAGGGKARSKKEMWEEIKIMSVTRAVSMMYATALLIFFTRLQLNLLGRKNYLDSVLSLSEEVAENEAEEEEEYKRQQKEVVDNEVNRRFLTYSWWLLNNGWQDLVAVVQRATIKAFEDVSPRSELTYSDFSSLLTQVRASVSSQTSPYLTLLLPRTRSEEHNVLDQNPDPDFYSTPALERLITPRLDSLLDEAKDLIESPNAAGVVAGLLDQAFGVLLSSLQVAYFYDEQQQQQQEKKVRLANLLAGVTRQSHEMTIANSQANQYLLAMNATTELKMFSAVVYSNYGTLGSLV</sequence>
<gene>
    <name evidence="7" type="ORF">BZA70DRAFT_285344</name>
</gene>
<keyword evidence="3" id="KW-0576">Peroxisome</keyword>
<evidence type="ECO:0000313" key="7">
    <source>
        <dbReference type="EMBL" id="KAK7202550.1"/>
    </source>
</evidence>
<comment type="caution">
    <text evidence="7">The sequence shown here is derived from an EMBL/GenBank/DDBJ whole genome shotgun (WGS) entry which is preliminary data.</text>
</comment>
<protein>
    <recommendedName>
        <fullName evidence="4">Peroxin-3</fullName>
    </recommendedName>
</protein>
<evidence type="ECO:0000256" key="1">
    <source>
        <dbReference type="ARBA" id="ARBA00004549"/>
    </source>
</evidence>